<name>A0ABW3PSZ1_9LACO</name>
<proteinExistence type="predicted"/>
<gene>
    <name evidence="1" type="ORF">ACFQ22_07995</name>
</gene>
<dbReference type="Proteomes" id="UP001597156">
    <property type="component" value="Unassembled WGS sequence"/>
</dbReference>
<organism evidence="1 2">
    <name type="scientific">Lentilactobacillus raoultii</name>
    <dbReference type="NCBI Taxonomy" id="1987503"/>
    <lineage>
        <taxon>Bacteria</taxon>
        <taxon>Bacillati</taxon>
        <taxon>Bacillota</taxon>
        <taxon>Bacilli</taxon>
        <taxon>Lactobacillales</taxon>
        <taxon>Lactobacillaceae</taxon>
        <taxon>Lentilactobacillus</taxon>
    </lineage>
</organism>
<dbReference type="RefSeq" id="WP_121978207.1">
    <property type="nucleotide sequence ID" value="NZ_JBHTLH010000019.1"/>
</dbReference>
<comment type="caution">
    <text evidence="1">The sequence shown here is derived from an EMBL/GenBank/DDBJ whole genome shotgun (WGS) entry which is preliminary data.</text>
</comment>
<protein>
    <recommendedName>
        <fullName evidence="3">D-alanyl-D-alanine carboxypeptidase</fullName>
    </recommendedName>
</protein>
<sequence>MSKKIIGAVVVSLLAFGVNFTVKQAPIQAAYRWNKVKYYNHIPFHAKSNSTAYMWNWKHTKRLHNLRNYPRTTWYLSKSVKMNNGKKVGIYYQVTNGKGTVSGFVHRNYLTAGVNPKGPVLLTQNITNEQKQKTRATILKIMNQTRPDENLQKVADSINELNTSDSYEYYQKQLPIDEQSSLIQITSNGGGENDKALNSGKITYAEYLRKNIETQLASSGLSLSSIKGYRIGIGIKRGADILLLPPTK</sequence>
<dbReference type="EMBL" id="JBHTLH010000019">
    <property type="protein sequence ID" value="MFD1125295.1"/>
    <property type="molecule type" value="Genomic_DNA"/>
</dbReference>
<evidence type="ECO:0000313" key="2">
    <source>
        <dbReference type="Proteomes" id="UP001597156"/>
    </source>
</evidence>
<evidence type="ECO:0008006" key="3">
    <source>
        <dbReference type="Google" id="ProtNLM"/>
    </source>
</evidence>
<accession>A0ABW3PSZ1</accession>
<evidence type="ECO:0000313" key="1">
    <source>
        <dbReference type="EMBL" id="MFD1125295.1"/>
    </source>
</evidence>
<keyword evidence="2" id="KW-1185">Reference proteome</keyword>
<reference evidence="2" key="1">
    <citation type="journal article" date="2019" name="Int. J. Syst. Evol. Microbiol.">
        <title>The Global Catalogue of Microorganisms (GCM) 10K type strain sequencing project: providing services to taxonomists for standard genome sequencing and annotation.</title>
        <authorList>
            <consortium name="The Broad Institute Genomics Platform"/>
            <consortium name="The Broad Institute Genome Sequencing Center for Infectious Disease"/>
            <person name="Wu L."/>
            <person name="Ma J."/>
        </authorList>
    </citation>
    <scope>NUCLEOTIDE SEQUENCE [LARGE SCALE GENOMIC DNA]</scope>
    <source>
        <strain evidence="2">CCUG 71848</strain>
    </source>
</reference>